<dbReference type="RefSeq" id="WP_153684435.1">
    <property type="nucleotide sequence ID" value="NZ_WJIF01000004.1"/>
</dbReference>
<accession>A0A6I2F351</accession>
<dbReference type="InterPro" id="IPR043129">
    <property type="entry name" value="ATPase_NBD"/>
</dbReference>
<dbReference type="EMBL" id="WJIF01000004">
    <property type="protein sequence ID" value="MRG59965.1"/>
    <property type="molecule type" value="Genomic_DNA"/>
</dbReference>
<organism evidence="2 3">
    <name type="scientific">Agromyces agglutinans</name>
    <dbReference type="NCBI Taxonomy" id="2662258"/>
    <lineage>
        <taxon>Bacteria</taxon>
        <taxon>Bacillati</taxon>
        <taxon>Actinomycetota</taxon>
        <taxon>Actinomycetes</taxon>
        <taxon>Micrococcales</taxon>
        <taxon>Microbacteriaceae</taxon>
        <taxon>Agromyces</taxon>
    </lineage>
</organism>
<gene>
    <name evidence="2" type="ORF">GE115_08800</name>
</gene>
<comment type="caution">
    <text evidence="2">The sequence shown here is derived from an EMBL/GenBank/DDBJ whole genome shotgun (WGS) entry which is preliminary data.</text>
</comment>
<keyword evidence="3" id="KW-1185">Reference proteome</keyword>
<dbReference type="InterPro" id="IPR000600">
    <property type="entry name" value="ROK"/>
</dbReference>
<evidence type="ECO:0000313" key="3">
    <source>
        <dbReference type="Proteomes" id="UP000431080"/>
    </source>
</evidence>
<sequence length="305" mass="30122">MTDYALAVDLGGTKVEAALVDGAGALVPGSRARRATGRSSSSTDLEAAVIGAVTAARASMPPDGRVIAAGVGSAGPVDLAGGRVSPINLPAWRGYPLAHLVAIGAGVDTDAVVLRLDGQCIVLAEQRLGALRGARTAMGMVVSTGIGGGLVIDGGFAPGASGNAGHIGQTLLGDPETGALATLEEIASGPAIVAWANGRGWAGRDGEELAAAYRARHPIAVAAVERCGTAIGRAVLSAAALVDLEVVAIGGGFAKVTPDLFGIIDRTIRDESPLASIDVVVRPAALGDDAPLLGAASLVSELQPA</sequence>
<evidence type="ECO:0000256" key="1">
    <source>
        <dbReference type="ARBA" id="ARBA00006479"/>
    </source>
</evidence>
<dbReference type="SUPFAM" id="SSF53067">
    <property type="entry name" value="Actin-like ATPase domain"/>
    <property type="match status" value="1"/>
</dbReference>
<reference evidence="2 3" key="1">
    <citation type="submission" date="2019-10" db="EMBL/GenBank/DDBJ databases">
        <authorList>
            <person name="Nie G."/>
            <person name="Ming H."/>
            <person name="Yi B."/>
        </authorList>
    </citation>
    <scope>NUCLEOTIDE SEQUENCE [LARGE SCALE GENOMIC DNA]</scope>
    <source>
        <strain evidence="2 3">CFH 90414</strain>
    </source>
</reference>
<dbReference type="Pfam" id="PF00480">
    <property type="entry name" value="ROK"/>
    <property type="match status" value="1"/>
</dbReference>
<dbReference type="PANTHER" id="PTHR18964">
    <property type="entry name" value="ROK (REPRESSOR, ORF, KINASE) FAMILY"/>
    <property type="match status" value="1"/>
</dbReference>
<evidence type="ECO:0000313" key="2">
    <source>
        <dbReference type="EMBL" id="MRG59965.1"/>
    </source>
</evidence>
<comment type="similarity">
    <text evidence="1">Belongs to the ROK (NagC/XylR) family.</text>
</comment>
<dbReference type="CDD" id="cd23763">
    <property type="entry name" value="ASKHA_ATPase_ROK"/>
    <property type="match status" value="1"/>
</dbReference>
<protein>
    <submittedName>
        <fullName evidence="2">ROK family protein</fullName>
    </submittedName>
</protein>
<proteinExistence type="inferred from homology"/>
<name>A0A6I2F351_9MICO</name>
<dbReference type="AlphaFoldDB" id="A0A6I2F351"/>
<dbReference type="PANTHER" id="PTHR18964:SF169">
    <property type="entry name" value="N-ACETYLMANNOSAMINE KINASE"/>
    <property type="match status" value="1"/>
</dbReference>
<dbReference type="Gene3D" id="3.30.420.40">
    <property type="match status" value="2"/>
</dbReference>
<dbReference type="Proteomes" id="UP000431080">
    <property type="component" value="Unassembled WGS sequence"/>
</dbReference>